<evidence type="ECO:0000313" key="4">
    <source>
        <dbReference type="Proteomes" id="UP000693946"/>
    </source>
</evidence>
<reference evidence="3 4" key="1">
    <citation type="journal article" date="2021" name="Sci. Rep.">
        <title>Chromosome anchoring in Senegalese sole (Solea senegalensis) reveals sex-associated markers and genome rearrangements in flatfish.</title>
        <authorList>
            <person name="Guerrero-Cozar I."/>
            <person name="Gomez-Garrido J."/>
            <person name="Berbel C."/>
            <person name="Martinez-Blanch J.F."/>
            <person name="Alioto T."/>
            <person name="Claros M.G."/>
            <person name="Gagnaire P.A."/>
            <person name="Manchado M."/>
        </authorList>
    </citation>
    <scope>NUCLEOTIDE SEQUENCE [LARGE SCALE GENOMIC DNA]</scope>
    <source>
        <strain evidence="3">Sse05_10M</strain>
    </source>
</reference>
<gene>
    <name evidence="3" type="ORF">JOB18_040121</name>
</gene>
<protein>
    <submittedName>
        <fullName evidence="3">Zinc finger MYM-type 1-like</fullName>
    </submittedName>
</protein>
<feature type="domain" description="DUF4371" evidence="2">
    <location>
        <begin position="39"/>
        <end position="249"/>
    </location>
</feature>
<keyword evidence="4" id="KW-1185">Reference proteome</keyword>
<comment type="caution">
    <text evidence="3">The sequence shown here is derived from an EMBL/GenBank/DDBJ whole genome shotgun (WGS) entry which is preliminary data.</text>
</comment>
<dbReference type="Pfam" id="PF14291">
    <property type="entry name" value="DUF4371"/>
    <property type="match status" value="1"/>
</dbReference>
<dbReference type="PANTHER" id="PTHR45749:SF35">
    <property type="entry name" value="AC-LIKE TRANSPOSASE-RELATED"/>
    <property type="match status" value="1"/>
</dbReference>
<dbReference type="EMBL" id="JAGKHQ010000009">
    <property type="protein sequence ID" value="KAG7509290.1"/>
    <property type="molecule type" value="Genomic_DNA"/>
</dbReference>
<evidence type="ECO:0000259" key="1">
    <source>
        <dbReference type="Pfam" id="PF05699"/>
    </source>
</evidence>
<sequence length="652" mass="74189">MFSTKDDKLNKEGLKDWKNASQLLKAHEDSREHKTHMATWKELEVRFAKGLTIDRQEMALAEAERNRWLDVLSRLVAIIQSLAERNIALRGSTDTLNKSDNGNFLKEVELIGKFDPVMKQHVGRVESGASSHTHYLGKTIQNELIDSISSKILESIVDEIKTMKYFSIILDCTPDLSHKEQLSVIVRTVSLEDLPQVKEHILGFLVAEETTGESLSSLILNRLEELNIPFENCRGQSYDNGANMKGNNKGVQARWLQQNPRAFFVACGAHTLNLVIADAAKSTTEAISYFGHLTKLFKLFSASTQRWDTLLNHVKTTLKSWSETRWESRIKSIEAVRYQARQVRGTLLEVRETTSDPVVRVEAQSLAEEIGSYRFSICTAIWYDILNQIQHVSKLLQSPSMQLDVAVDLLKKTRDSMACYRTTGFSDAQTTAKEMYEEMNVETVLKQQRLRTTKKHFAYESPDEPINDALKKMETTFFNVVMDTVVSSLDERFQNLGEVKDKFGVLLNFPNLAKEELLQQCQTLSTALTHDGQQDINDRELCVEMQNFPPLPAKNMTAMDLLTFLHEKKLTEMYPNMWVALRISATLPVTVASVERSFSKLKLIKTYLRSTMAQERLSGLSIISINHIVGKQLSYDDIIDDFASRKSRGVML</sequence>
<dbReference type="GO" id="GO:0046983">
    <property type="term" value="F:protein dimerization activity"/>
    <property type="evidence" value="ECO:0007669"/>
    <property type="project" value="InterPro"/>
</dbReference>
<dbReference type="PANTHER" id="PTHR45749">
    <property type="match status" value="1"/>
</dbReference>
<dbReference type="Pfam" id="PF05699">
    <property type="entry name" value="Dimer_Tnp_hAT"/>
    <property type="match status" value="1"/>
</dbReference>
<accession>A0AAV6RVG4</accession>
<evidence type="ECO:0000313" key="3">
    <source>
        <dbReference type="EMBL" id="KAG7509290.1"/>
    </source>
</evidence>
<dbReference type="AlphaFoldDB" id="A0AAV6RVG4"/>
<dbReference type="InterPro" id="IPR025398">
    <property type="entry name" value="DUF4371"/>
</dbReference>
<name>A0AAV6RVG4_SOLSE</name>
<dbReference type="Proteomes" id="UP000693946">
    <property type="component" value="Linkage Group LG17"/>
</dbReference>
<proteinExistence type="predicted"/>
<dbReference type="InterPro" id="IPR008906">
    <property type="entry name" value="HATC_C_dom"/>
</dbReference>
<feature type="domain" description="HAT C-terminal dimerisation" evidence="1">
    <location>
        <begin position="549"/>
        <end position="626"/>
    </location>
</feature>
<organism evidence="3 4">
    <name type="scientific">Solea senegalensis</name>
    <name type="common">Senegalese sole</name>
    <dbReference type="NCBI Taxonomy" id="28829"/>
    <lineage>
        <taxon>Eukaryota</taxon>
        <taxon>Metazoa</taxon>
        <taxon>Chordata</taxon>
        <taxon>Craniata</taxon>
        <taxon>Vertebrata</taxon>
        <taxon>Euteleostomi</taxon>
        <taxon>Actinopterygii</taxon>
        <taxon>Neopterygii</taxon>
        <taxon>Teleostei</taxon>
        <taxon>Neoteleostei</taxon>
        <taxon>Acanthomorphata</taxon>
        <taxon>Carangaria</taxon>
        <taxon>Pleuronectiformes</taxon>
        <taxon>Pleuronectoidei</taxon>
        <taxon>Soleidae</taxon>
        <taxon>Solea</taxon>
    </lineage>
</organism>
<evidence type="ECO:0000259" key="2">
    <source>
        <dbReference type="Pfam" id="PF14291"/>
    </source>
</evidence>